<keyword evidence="2" id="KW-1185">Reference proteome</keyword>
<organism evidence="1 2">
    <name type="scientific">Cohnella yongneupensis</name>
    <dbReference type="NCBI Taxonomy" id="425006"/>
    <lineage>
        <taxon>Bacteria</taxon>
        <taxon>Bacillati</taxon>
        <taxon>Bacillota</taxon>
        <taxon>Bacilli</taxon>
        <taxon>Bacillales</taxon>
        <taxon>Paenibacillaceae</taxon>
        <taxon>Cohnella</taxon>
    </lineage>
</organism>
<comment type="caution">
    <text evidence="1">The sequence shown here is derived from an EMBL/GenBank/DDBJ whole genome shotgun (WGS) entry which is preliminary data.</text>
</comment>
<gene>
    <name evidence="1" type="ORF">ACFPQ4_16450</name>
</gene>
<accession>A0ABW0R1M0</accession>
<reference evidence="2" key="1">
    <citation type="journal article" date="2019" name="Int. J. Syst. Evol. Microbiol.">
        <title>The Global Catalogue of Microorganisms (GCM) 10K type strain sequencing project: providing services to taxonomists for standard genome sequencing and annotation.</title>
        <authorList>
            <consortium name="The Broad Institute Genomics Platform"/>
            <consortium name="The Broad Institute Genome Sequencing Center for Infectious Disease"/>
            <person name="Wu L."/>
            <person name="Ma J."/>
        </authorList>
    </citation>
    <scope>NUCLEOTIDE SEQUENCE [LARGE SCALE GENOMIC DNA]</scope>
    <source>
        <strain evidence="2">CGMCC 1.18578</strain>
    </source>
</reference>
<name>A0ABW0R1M0_9BACL</name>
<evidence type="ECO:0000313" key="1">
    <source>
        <dbReference type="EMBL" id="MFC5531021.1"/>
    </source>
</evidence>
<evidence type="ECO:0008006" key="3">
    <source>
        <dbReference type="Google" id="ProtNLM"/>
    </source>
</evidence>
<proteinExistence type="predicted"/>
<dbReference type="RefSeq" id="WP_378112967.1">
    <property type="nucleotide sequence ID" value="NZ_JBHSNC010000050.1"/>
</dbReference>
<protein>
    <recommendedName>
        <fullName evidence="3">Replication protein</fullName>
    </recommendedName>
</protein>
<dbReference type="EMBL" id="JBHSNC010000050">
    <property type="protein sequence ID" value="MFC5531021.1"/>
    <property type="molecule type" value="Genomic_DNA"/>
</dbReference>
<evidence type="ECO:0000313" key="2">
    <source>
        <dbReference type="Proteomes" id="UP001596108"/>
    </source>
</evidence>
<dbReference type="Proteomes" id="UP001596108">
    <property type="component" value="Unassembled WGS sequence"/>
</dbReference>
<sequence>MAKKKKYKDYSFKPFELSPGKRHNHARITYDMMDSKAWNQLSIYAIGLYLAMKKKFNGGNEHDISFTYAEGQKLMAKKTFTKALDQLIEVGLIDLNYQGRYVREPNIYGFSCRWQQYGTDSFVAKQRRKRVPDHD</sequence>